<evidence type="ECO:0000256" key="1">
    <source>
        <dbReference type="ARBA" id="ARBA00004651"/>
    </source>
</evidence>
<feature type="transmembrane region" description="Helical" evidence="8">
    <location>
        <begin position="290"/>
        <end position="308"/>
    </location>
</feature>
<dbReference type="InterPro" id="IPR038665">
    <property type="entry name" value="Voltage-dep_anion_channel_sf"/>
</dbReference>
<dbReference type="InterPro" id="IPR004695">
    <property type="entry name" value="SLAC1/Mae1/Ssu1/TehA"/>
</dbReference>
<feature type="transmembrane region" description="Helical" evidence="8">
    <location>
        <begin position="85"/>
        <end position="108"/>
    </location>
</feature>
<organism evidence="9 10">
    <name type="scientific">Arcanobacterium phocisimile</name>
    <dbReference type="NCBI Taxonomy" id="1302235"/>
    <lineage>
        <taxon>Bacteria</taxon>
        <taxon>Bacillati</taxon>
        <taxon>Actinomycetota</taxon>
        <taxon>Actinomycetes</taxon>
        <taxon>Actinomycetales</taxon>
        <taxon>Actinomycetaceae</taxon>
        <taxon>Arcanobacterium</taxon>
    </lineage>
</organism>
<reference evidence="9 10" key="1">
    <citation type="submission" date="2021-02" db="EMBL/GenBank/DDBJ databases">
        <title>Complete Genome Sequence of Arcanobacterium phocisimile strain DSM 26142T from a harbour seal.</title>
        <authorList>
            <person name="Borowiak M."/>
            <person name="Alssahen M."/>
            <person name="Malorny B."/>
            <person name="Laemmler C."/>
            <person name="Siebert U."/>
            <person name="Ploetz M."/>
            <person name="Abdulmawjood A."/>
        </authorList>
    </citation>
    <scope>NUCLEOTIDE SEQUENCE [LARGE SCALE GENOMIC DNA]</scope>
    <source>
        <strain evidence="9 10">DSM 26142</strain>
    </source>
</reference>
<accession>A0ABX7IFY7</accession>
<dbReference type="InterPro" id="IPR051629">
    <property type="entry name" value="Sulfite_efflux_TDT"/>
</dbReference>
<dbReference type="CDD" id="cd09320">
    <property type="entry name" value="TDT_like_2"/>
    <property type="match status" value="1"/>
</dbReference>
<dbReference type="EMBL" id="CP070228">
    <property type="protein sequence ID" value="QRV01665.1"/>
    <property type="molecule type" value="Genomic_DNA"/>
</dbReference>
<feature type="transmembrane region" description="Helical" evidence="8">
    <location>
        <begin position="12"/>
        <end position="31"/>
    </location>
</feature>
<evidence type="ECO:0000256" key="3">
    <source>
        <dbReference type="ARBA" id="ARBA00022448"/>
    </source>
</evidence>
<dbReference type="PANTHER" id="PTHR31686:SF1">
    <property type="entry name" value="SULFITE EFFLUX PUMP SSU1"/>
    <property type="match status" value="1"/>
</dbReference>
<dbReference type="Gene3D" id="1.50.10.150">
    <property type="entry name" value="Voltage-dependent anion channel"/>
    <property type="match status" value="1"/>
</dbReference>
<evidence type="ECO:0000256" key="2">
    <source>
        <dbReference type="ARBA" id="ARBA00008566"/>
    </source>
</evidence>
<feature type="transmembrane region" description="Helical" evidence="8">
    <location>
        <begin position="176"/>
        <end position="208"/>
    </location>
</feature>
<evidence type="ECO:0000256" key="7">
    <source>
        <dbReference type="ARBA" id="ARBA00023136"/>
    </source>
</evidence>
<sequence length="360" mass="39214">MKKQRELIIPPMGPAWFSTVMGTAILAALLGRRSADHPWYLPIATTLLLIGTLLLIMFTATYITRWIWKTFHGNTHIRLLPVVDPAWGSVSMGYLALGAALLTIGPQWGLDTFAVIGDTFLWWTGTFIGLVTNFSFLAHALFRQLGQPTPVWGLAVVGPMVSATTGAMLLREYESVGLQFFMLTVSFLCFIIALVHGLIIFALSYGAVKRFKPLPLKDAISAWIPLGIVGQSTAGAVAISHSSGLFLRISIHPYATTTAVIYAVIMLILSVPVLIFAFHQTWRALRSTIPFSPGWWALTFPVGTMSLGETMLSELPILRGSLLASISGTIGTAALVFLCFTWTLCATSSLVAVLAYHRRS</sequence>
<feature type="transmembrane region" description="Helical" evidence="8">
    <location>
        <begin position="220"/>
        <end position="239"/>
    </location>
</feature>
<evidence type="ECO:0000256" key="8">
    <source>
        <dbReference type="SAM" id="Phobius"/>
    </source>
</evidence>
<keyword evidence="5 8" id="KW-0812">Transmembrane</keyword>
<feature type="transmembrane region" description="Helical" evidence="8">
    <location>
        <begin position="43"/>
        <end position="64"/>
    </location>
</feature>
<dbReference type="RefSeq" id="WP_204423581.1">
    <property type="nucleotide sequence ID" value="NZ_CP070228.1"/>
</dbReference>
<proteinExistence type="inferred from homology"/>
<evidence type="ECO:0000256" key="6">
    <source>
        <dbReference type="ARBA" id="ARBA00022989"/>
    </source>
</evidence>
<dbReference type="Pfam" id="PF03595">
    <property type="entry name" value="SLAC1"/>
    <property type="match status" value="1"/>
</dbReference>
<keyword evidence="10" id="KW-1185">Reference proteome</keyword>
<evidence type="ECO:0000256" key="4">
    <source>
        <dbReference type="ARBA" id="ARBA00022475"/>
    </source>
</evidence>
<keyword evidence="4" id="KW-1003">Cell membrane</keyword>
<keyword evidence="6 8" id="KW-1133">Transmembrane helix</keyword>
<feature type="transmembrane region" description="Helical" evidence="8">
    <location>
        <begin position="328"/>
        <end position="356"/>
    </location>
</feature>
<dbReference type="PANTHER" id="PTHR31686">
    <property type="match status" value="1"/>
</dbReference>
<feature type="transmembrane region" description="Helical" evidence="8">
    <location>
        <begin position="151"/>
        <end position="170"/>
    </location>
</feature>
<name>A0ABX7IFY7_9ACTO</name>
<evidence type="ECO:0000313" key="9">
    <source>
        <dbReference type="EMBL" id="QRV01665.1"/>
    </source>
</evidence>
<comment type="similarity">
    <text evidence="2">Belongs to the tellurite-resistance/dicarboxylate transporter (TDT) family.</text>
</comment>
<protein>
    <submittedName>
        <fullName evidence="9">TDT family transporter</fullName>
    </submittedName>
</protein>
<keyword evidence="7 8" id="KW-0472">Membrane</keyword>
<comment type="subcellular location">
    <subcellularLocation>
        <location evidence="1">Cell membrane</location>
        <topology evidence="1">Multi-pass membrane protein</topology>
    </subcellularLocation>
</comment>
<feature type="transmembrane region" description="Helical" evidence="8">
    <location>
        <begin position="259"/>
        <end position="278"/>
    </location>
</feature>
<keyword evidence="3" id="KW-0813">Transport</keyword>
<evidence type="ECO:0000256" key="5">
    <source>
        <dbReference type="ARBA" id="ARBA00022692"/>
    </source>
</evidence>
<feature type="transmembrane region" description="Helical" evidence="8">
    <location>
        <begin position="120"/>
        <end position="142"/>
    </location>
</feature>
<gene>
    <name evidence="9" type="ORF">JTE88_06060</name>
</gene>
<evidence type="ECO:0000313" key="10">
    <source>
        <dbReference type="Proteomes" id="UP000602653"/>
    </source>
</evidence>
<dbReference type="Proteomes" id="UP000602653">
    <property type="component" value="Chromosome"/>
</dbReference>